<dbReference type="AlphaFoldDB" id="A0A1E5NBR2"/>
<dbReference type="InterPro" id="IPR036059">
    <property type="entry name" value="TldD/PmbA_sf"/>
</dbReference>
<dbReference type="Pfam" id="PF19289">
    <property type="entry name" value="PmbA_TldD_3rd"/>
    <property type="match status" value="1"/>
</dbReference>
<feature type="domain" description="Metalloprotease TldD/E N-terminal" evidence="2">
    <location>
        <begin position="31"/>
        <end position="91"/>
    </location>
</feature>
<organism evidence="5 6">
    <name type="scientific">Brachyspira hampsonii</name>
    <dbReference type="NCBI Taxonomy" id="1287055"/>
    <lineage>
        <taxon>Bacteria</taxon>
        <taxon>Pseudomonadati</taxon>
        <taxon>Spirochaetota</taxon>
        <taxon>Spirochaetia</taxon>
        <taxon>Brachyspirales</taxon>
        <taxon>Brachyspiraceae</taxon>
        <taxon>Brachyspira</taxon>
    </lineage>
</organism>
<dbReference type="GO" id="GO:0008237">
    <property type="term" value="F:metallopeptidase activity"/>
    <property type="evidence" value="ECO:0007669"/>
    <property type="project" value="InterPro"/>
</dbReference>
<reference evidence="5 6" key="1">
    <citation type="submission" date="2016-08" db="EMBL/GenBank/DDBJ databases">
        <title>Characterization and recognition of Brachyspira hampsonii sp. nov., a novel intestinal spirochete that is pathogenic to pigs.</title>
        <authorList>
            <person name="Mirajkar N."/>
            <person name="La T."/>
            <person name="Phillips N."/>
            <person name="Hampson D."/>
            <person name="Gebhart C."/>
        </authorList>
    </citation>
    <scope>NUCLEOTIDE SEQUENCE [LARGE SCALE GENOMIC DNA]</scope>
    <source>
        <strain evidence="5 6">P280/1</strain>
    </source>
</reference>
<dbReference type="Proteomes" id="UP000095247">
    <property type="component" value="Unassembled WGS sequence"/>
</dbReference>
<evidence type="ECO:0000313" key="5">
    <source>
        <dbReference type="EMBL" id="OEJ13585.1"/>
    </source>
</evidence>
<dbReference type="PANTHER" id="PTHR43421:SF1">
    <property type="entry name" value="METALLOPROTEASE PMBA"/>
    <property type="match status" value="1"/>
</dbReference>
<dbReference type="InterPro" id="IPR002510">
    <property type="entry name" value="Metalloprtase-TldD/E_N"/>
</dbReference>
<comment type="caution">
    <text evidence="5">The sequence shown here is derived from an EMBL/GenBank/DDBJ whole genome shotgun (WGS) entry which is preliminary data.</text>
</comment>
<dbReference type="PANTHER" id="PTHR43421">
    <property type="entry name" value="METALLOPROTEASE PMBA"/>
    <property type="match status" value="1"/>
</dbReference>
<dbReference type="GO" id="GO:0005829">
    <property type="term" value="C:cytosol"/>
    <property type="evidence" value="ECO:0007669"/>
    <property type="project" value="TreeGrafter"/>
</dbReference>
<accession>A0A1E5NBR2</accession>
<dbReference type="InterPro" id="IPR045569">
    <property type="entry name" value="Metalloprtase-TldD/E_C"/>
</dbReference>
<dbReference type="SUPFAM" id="SSF111283">
    <property type="entry name" value="Putative modulator of DNA gyrase, PmbA/TldD"/>
    <property type="match status" value="1"/>
</dbReference>
<evidence type="ECO:0000256" key="1">
    <source>
        <dbReference type="ARBA" id="ARBA00005836"/>
    </source>
</evidence>
<dbReference type="EMBL" id="MDCO01000012">
    <property type="protein sequence ID" value="OEJ13585.1"/>
    <property type="molecule type" value="Genomic_DNA"/>
</dbReference>
<gene>
    <name evidence="5" type="ORF">BFL38_02210</name>
</gene>
<dbReference type="InterPro" id="IPR035068">
    <property type="entry name" value="TldD/PmbA_N"/>
</dbReference>
<evidence type="ECO:0000313" key="6">
    <source>
        <dbReference type="Proteomes" id="UP000095247"/>
    </source>
</evidence>
<feature type="domain" description="Metalloprotease TldD/E central" evidence="4">
    <location>
        <begin position="126"/>
        <end position="227"/>
    </location>
</feature>
<dbReference type="InterPro" id="IPR045570">
    <property type="entry name" value="Metalloprtase-TldD/E_cen_dom"/>
</dbReference>
<protein>
    <submittedName>
        <fullName evidence="5">Peptidase</fullName>
    </submittedName>
</protein>
<proteinExistence type="inferred from homology"/>
<dbReference type="Pfam" id="PF01523">
    <property type="entry name" value="PmbA_TldD_1st"/>
    <property type="match status" value="1"/>
</dbReference>
<evidence type="ECO:0000259" key="2">
    <source>
        <dbReference type="Pfam" id="PF01523"/>
    </source>
</evidence>
<dbReference type="Gene3D" id="3.30.2290.10">
    <property type="entry name" value="PmbA/TldD superfamily"/>
    <property type="match status" value="1"/>
</dbReference>
<evidence type="ECO:0000259" key="4">
    <source>
        <dbReference type="Pfam" id="PF19290"/>
    </source>
</evidence>
<feature type="domain" description="Metalloprotease TldD/E C-terminal" evidence="3">
    <location>
        <begin position="234"/>
        <end position="453"/>
    </location>
</feature>
<evidence type="ECO:0000259" key="3">
    <source>
        <dbReference type="Pfam" id="PF19289"/>
    </source>
</evidence>
<dbReference type="InterPro" id="IPR047657">
    <property type="entry name" value="PmbA"/>
</dbReference>
<sequence length="454" mass="50532">MSENSFMNRMERIKEIYNDIKNKAKDIDEIEIYMSVSGEEEFSVRERDLDKYTYAESGGIGLRLIKDGKVGISFTEKISSDINIDDLINNAKISLQYADSEKEYNKLINKDEDEKSYDMINNDIVNLSNDKLKEISLSIEDKLYSLDNRIVNVPSAGLARYNFSKCIINSNGICKEEKKNSISYYGEVIAKESNTVKTFFDVYSSRDAVFDIDVFVKNIVDNAVNKLSAKPIESGKYKTVFTNKAMRTIIGSYLGLFSSEAVQKKLSLLQGKLNQKIASDIINIKDIPLYDKGLANTNFDGEGSKTKDLNIITNGVLNSYLYNNYTAKKDGVKTTSHASRGFKTSIGISCHNFILENGNNTREKLISQIQNGVLVDSLTGTHAGVNAISGDFSLQAEGIKIENGKLSYTASPFIVSGNILELLSNVEMLANDTDYHHSPIYAPSALIKELSFAS</sequence>
<dbReference type="GO" id="GO:0006508">
    <property type="term" value="P:proteolysis"/>
    <property type="evidence" value="ECO:0007669"/>
    <property type="project" value="InterPro"/>
</dbReference>
<comment type="similarity">
    <text evidence="1">Belongs to the peptidase U62 family.</text>
</comment>
<dbReference type="RefSeq" id="WP_069726899.1">
    <property type="nucleotide sequence ID" value="NZ_MDCO01000012.1"/>
</dbReference>
<name>A0A1E5NBR2_9SPIR</name>
<dbReference type="Pfam" id="PF19290">
    <property type="entry name" value="PmbA_TldD_2nd"/>
    <property type="match status" value="1"/>
</dbReference>